<evidence type="ECO:0000256" key="2">
    <source>
        <dbReference type="SAM" id="SignalP"/>
    </source>
</evidence>
<keyword evidence="2" id="KW-0732">Signal</keyword>
<evidence type="ECO:0000313" key="4">
    <source>
        <dbReference type="Proteomes" id="UP000219286"/>
    </source>
</evidence>
<dbReference type="GO" id="GO:0005975">
    <property type="term" value="P:carbohydrate metabolic process"/>
    <property type="evidence" value="ECO:0007669"/>
    <property type="project" value="InterPro"/>
</dbReference>
<dbReference type="PANTHER" id="PTHR47791:SF2">
    <property type="entry name" value="ENDO MANNANASE, GH76 FAMILY (EUROFUNG)"/>
    <property type="match status" value="1"/>
</dbReference>
<dbReference type="InterPro" id="IPR005198">
    <property type="entry name" value="Glyco_hydro_76"/>
</dbReference>
<dbReference type="InterPro" id="IPR053169">
    <property type="entry name" value="MUG_Protein"/>
</dbReference>
<gene>
    <name evidence="3" type="ORF">A9Z42_0051650</name>
</gene>
<reference evidence="3 4" key="1">
    <citation type="journal article" date="2015" name="Genome Announc.">
        <title>Genome sequence and annotation of Trichoderma parareesei, the ancestor of the cellulase producer Trichoderma reesei.</title>
        <authorList>
            <person name="Yang D."/>
            <person name="Pomraning K."/>
            <person name="Kopchinskiy A."/>
            <person name="Karimi Aghcheh R."/>
            <person name="Atanasova L."/>
            <person name="Chenthamara K."/>
            <person name="Baker S.E."/>
            <person name="Zhang R."/>
            <person name="Shen Q."/>
            <person name="Freitag M."/>
            <person name="Kubicek C.P."/>
            <person name="Druzhinina I.S."/>
        </authorList>
    </citation>
    <scope>NUCLEOTIDE SEQUENCE [LARGE SCALE GENOMIC DNA]</scope>
    <source>
        <strain evidence="3 4">CBS 125925</strain>
    </source>
</reference>
<feature type="signal peptide" evidence="2">
    <location>
        <begin position="1"/>
        <end position="21"/>
    </location>
</feature>
<dbReference type="Gene3D" id="1.50.10.20">
    <property type="match status" value="1"/>
</dbReference>
<evidence type="ECO:0000256" key="1">
    <source>
        <dbReference type="SAM" id="MobiDB-lite"/>
    </source>
</evidence>
<feature type="chain" id="PRO_5013608087" description="GH76 protein" evidence="2">
    <location>
        <begin position="22"/>
        <end position="607"/>
    </location>
</feature>
<dbReference type="Pfam" id="PF03663">
    <property type="entry name" value="Glyco_hydro_76"/>
    <property type="match status" value="1"/>
</dbReference>
<dbReference type="SUPFAM" id="SSF48208">
    <property type="entry name" value="Six-hairpin glycosidases"/>
    <property type="match status" value="1"/>
</dbReference>
<accession>A0A2H2ZR70</accession>
<proteinExistence type="predicted"/>
<sequence length="607" mass="66594">MRATLPTTTLAILASSLLAAGAPVSYKPEACSVIASGSAECRQAPADFLRIPTGNHAFNNASTEILQDAFSALAVLQNEYYQIGRSTWPSAIDWTAAVTQTVVSGMLSTLTRSLDLVDPGATSSFQGAHENLVSSVYDQIIGYYYGQDIVAIKDEAFDDILWVVLGWIEAMNFARLHDSLHFPKAEHNPNATLPTDIHVALATLPWRGRFWIPSFQSRSQSFWLLGAEGWDTELCHGGMVWNPRLEPYKNAITNELYISASISMYRHFADDSTVDGDPVYLQAAIEGYKWLVNSNMTNDAGLFVDGFHIGGLADGNIECNVRDEMVYTYNQGVLLTGQRGLWEVTGSPSYLADGHDLIQAVINATGWDLEANQPIDAVGVPSELPRWRGLGRGGILEDECDASGTCSQDSQTFKGIYFHHLNEFCRPLDGNSFKEHKSFNVNSFDSVKAAHRSACQAYLGWIKHNALAALETRDARGRYGMWWGAGLVGNSIAVSPQGDGIDHDAANTTDYRNHGTPQDDIWGRVSRWLPGPQKGGLDKQVVARHLESTDTDMDMNMMESVTKSPAGRQMPRSTDPNDRGRGRTVETQVGGLALLRAYWDVSQSVST</sequence>
<protein>
    <recommendedName>
        <fullName evidence="5">GH76 protein</fullName>
    </recommendedName>
</protein>
<keyword evidence="4" id="KW-1185">Reference proteome</keyword>
<feature type="compositionally biased region" description="Basic and acidic residues" evidence="1">
    <location>
        <begin position="575"/>
        <end position="584"/>
    </location>
</feature>
<dbReference type="EMBL" id="LFMI01000527">
    <property type="protein sequence ID" value="OTA04576.1"/>
    <property type="molecule type" value="Genomic_DNA"/>
</dbReference>
<evidence type="ECO:0008006" key="5">
    <source>
        <dbReference type="Google" id="ProtNLM"/>
    </source>
</evidence>
<organism evidence="3 4">
    <name type="scientific">Trichoderma parareesei</name>
    <name type="common">Filamentous fungus</name>
    <dbReference type="NCBI Taxonomy" id="858221"/>
    <lineage>
        <taxon>Eukaryota</taxon>
        <taxon>Fungi</taxon>
        <taxon>Dikarya</taxon>
        <taxon>Ascomycota</taxon>
        <taxon>Pezizomycotina</taxon>
        <taxon>Sordariomycetes</taxon>
        <taxon>Hypocreomycetidae</taxon>
        <taxon>Hypocreales</taxon>
        <taxon>Hypocreaceae</taxon>
        <taxon>Trichoderma</taxon>
    </lineage>
</organism>
<evidence type="ECO:0000313" key="3">
    <source>
        <dbReference type="EMBL" id="OTA04576.1"/>
    </source>
</evidence>
<name>A0A2H2ZR70_TRIPA</name>
<dbReference type="OrthoDB" id="4104179at2759"/>
<dbReference type="Proteomes" id="UP000219286">
    <property type="component" value="Unassembled WGS sequence"/>
</dbReference>
<dbReference type="PANTHER" id="PTHR47791">
    <property type="entry name" value="MEIOTICALLY UP-REGULATED GENE 191 PROTEIN"/>
    <property type="match status" value="1"/>
</dbReference>
<feature type="region of interest" description="Disordered" evidence="1">
    <location>
        <begin position="561"/>
        <end position="584"/>
    </location>
</feature>
<comment type="caution">
    <text evidence="3">The sequence shown here is derived from an EMBL/GenBank/DDBJ whole genome shotgun (WGS) entry which is preliminary data.</text>
</comment>
<dbReference type="InterPro" id="IPR008928">
    <property type="entry name" value="6-hairpin_glycosidase_sf"/>
</dbReference>
<dbReference type="AlphaFoldDB" id="A0A2H2ZR70"/>